<dbReference type="EMBL" id="MU001895">
    <property type="protein sequence ID" value="KAF2794306.1"/>
    <property type="molecule type" value="Genomic_DNA"/>
</dbReference>
<protein>
    <submittedName>
        <fullName evidence="6">Putative MFS monocarboxylate transporter</fullName>
    </submittedName>
</protein>
<sequence>MSHQTPPASQTSSSGEKNAQAAADPIVSDTPSAASAVPVSAPPSGALTSKQWLQILSTFIVFFNTWGLLLTFGVFQTYYAQVLLPSHSSSSISWISTTCAFIILSAGIVTGPLYDCGFYAVLLLSGSLLQVLGLMMLSISTQYYQLFLCQAICVGLGAGIVFTPSVAAAAACLTSPAIRAKAMGLMACGSSIGGIIYPIMFRTLVSRTGFPWAVRAIGFVTLGLYLVSYLVLINRPKKPAMARRIFDASAFTDLPFMVLSVASLFSATAYYIPLLYLPLLAKIRIPHVQPHLASDLLAILNGASVVGRLISGVVAAKYGPTETISISLVMGSILLFCWIVVDTVTGMIVWSVFWGMISGVLVALPGAFIPLFCPSLAVIGTRSGMYWAWVGAGLLIGSPIGGAIYDVKAGKSDWWRLQVFAGVFMMGAAVLTVYPILHLRRKRRVETQESTVDLPALVA</sequence>
<accession>A0A6A6XCY3</accession>
<keyword evidence="4" id="KW-1133">Transmembrane helix</keyword>
<feature type="transmembrane region" description="Helical" evidence="4">
    <location>
        <begin position="385"/>
        <end position="405"/>
    </location>
</feature>
<dbReference type="GO" id="GO:0016020">
    <property type="term" value="C:membrane"/>
    <property type="evidence" value="ECO:0007669"/>
    <property type="project" value="UniProtKB-SubCell"/>
</dbReference>
<dbReference type="InterPro" id="IPR036259">
    <property type="entry name" value="MFS_trans_sf"/>
</dbReference>
<dbReference type="InterPro" id="IPR011701">
    <property type="entry name" value="MFS"/>
</dbReference>
<feature type="transmembrane region" description="Helical" evidence="4">
    <location>
        <begin position="323"/>
        <end position="341"/>
    </location>
</feature>
<evidence type="ECO:0000313" key="6">
    <source>
        <dbReference type="EMBL" id="KAF2794306.1"/>
    </source>
</evidence>
<gene>
    <name evidence="6" type="ORF">K505DRAFT_361187</name>
</gene>
<feature type="transmembrane region" description="Helical" evidence="4">
    <location>
        <begin position="91"/>
        <end position="109"/>
    </location>
</feature>
<proteinExistence type="inferred from homology"/>
<feature type="transmembrane region" description="Helical" evidence="4">
    <location>
        <begin position="296"/>
        <end position="316"/>
    </location>
</feature>
<feature type="transmembrane region" description="Helical" evidence="4">
    <location>
        <begin position="212"/>
        <end position="233"/>
    </location>
</feature>
<name>A0A6A6XCY3_9PLEO</name>
<feature type="transmembrane region" description="Helical" evidence="4">
    <location>
        <begin position="59"/>
        <end position="79"/>
    </location>
</feature>
<feature type="transmembrane region" description="Helical" evidence="4">
    <location>
        <begin position="347"/>
        <end position="373"/>
    </location>
</feature>
<dbReference type="InterPro" id="IPR050327">
    <property type="entry name" value="Proton-linked_MCT"/>
</dbReference>
<dbReference type="PANTHER" id="PTHR11360:SF252">
    <property type="entry name" value="MAJOR FACILITATOR SUPERFAMILY (MFS) PROFILE DOMAIN-CONTAINING PROTEIN-RELATED"/>
    <property type="match status" value="1"/>
</dbReference>
<dbReference type="SUPFAM" id="SSF103473">
    <property type="entry name" value="MFS general substrate transporter"/>
    <property type="match status" value="1"/>
</dbReference>
<dbReference type="PANTHER" id="PTHR11360">
    <property type="entry name" value="MONOCARBOXYLATE TRANSPORTER"/>
    <property type="match status" value="1"/>
</dbReference>
<reference evidence="6" key="1">
    <citation type="journal article" date="2020" name="Stud. Mycol.">
        <title>101 Dothideomycetes genomes: a test case for predicting lifestyles and emergence of pathogens.</title>
        <authorList>
            <person name="Haridas S."/>
            <person name="Albert R."/>
            <person name="Binder M."/>
            <person name="Bloem J."/>
            <person name="Labutti K."/>
            <person name="Salamov A."/>
            <person name="Andreopoulos B."/>
            <person name="Baker S."/>
            <person name="Barry K."/>
            <person name="Bills G."/>
            <person name="Bluhm B."/>
            <person name="Cannon C."/>
            <person name="Castanera R."/>
            <person name="Culley D."/>
            <person name="Daum C."/>
            <person name="Ezra D."/>
            <person name="Gonzalez J."/>
            <person name="Henrissat B."/>
            <person name="Kuo A."/>
            <person name="Liang C."/>
            <person name="Lipzen A."/>
            <person name="Lutzoni F."/>
            <person name="Magnuson J."/>
            <person name="Mondo S."/>
            <person name="Nolan M."/>
            <person name="Ohm R."/>
            <person name="Pangilinan J."/>
            <person name="Park H.-J."/>
            <person name="Ramirez L."/>
            <person name="Alfaro M."/>
            <person name="Sun H."/>
            <person name="Tritt A."/>
            <person name="Yoshinaga Y."/>
            <person name="Zwiers L.-H."/>
            <person name="Turgeon B."/>
            <person name="Goodwin S."/>
            <person name="Spatafora J."/>
            <person name="Crous P."/>
            <person name="Grigoriev I."/>
        </authorList>
    </citation>
    <scope>NUCLEOTIDE SEQUENCE</scope>
    <source>
        <strain evidence="6">CBS 109.77</strain>
    </source>
</reference>
<feature type="transmembrane region" description="Helical" evidence="4">
    <location>
        <begin position="116"/>
        <end position="137"/>
    </location>
</feature>
<dbReference type="PROSITE" id="PS50850">
    <property type="entry name" value="MFS"/>
    <property type="match status" value="1"/>
</dbReference>
<feature type="transmembrane region" description="Helical" evidence="4">
    <location>
        <begin position="254"/>
        <end position="276"/>
    </location>
</feature>
<keyword evidence="4" id="KW-0812">Transmembrane</keyword>
<evidence type="ECO:0000256" key="3">
    <source>
        <dbReference type="SAM" id="MobiDB-lite"/>
    </source>
</evidence>
<feature type="transmembrane region" description="Helical" evidence="4">
    <location>
        <begin position="182"/>
        <end position="200"/>
    </location>
</feature>
<feature type="domain" description="Major facilitator superfamily (MFS) profile" evidence="5">
    <location>
        <begin position="216"/>
        <end position="459"/>
    </location>
</feature>
<keyword evidence="4" id="KW-0472">Membrane</keyword>
<dbReference type="AlphaFoldDB" id="A0A6A6XCY3"/>
<feature type="transmembrane region" description="Helical" evidence="4">
    <location>
        <begin position="417"/>
        <end position="437"/>
    </location>
</feature>
<organism evidence="6 7">
    <name type="scientific">Melanomma pulvis-pyrius CBS 109.77</name>
    <dbReference type="NCBI Taxonomy" id="1314802"/>
    <lineage>
        <taxon>Eukaryota</taxon>
        <taxon>Fungi</taxon>
        <taxon>Dikarya</taxon>
        <taxon>Ascomycota</taxon>
        <taxon>Pezizomycotina</taxon>
        <taxon>Dothideomycetes</taxon>
        <taxon>Pleosporomycetidae</taxon>
        <taxon>Pleosporales</taxon>
        <taxon>Melanommataceae</taxon>
        <taxon>Melanomma</taxon>
    </lineage>
</organism>
<keyword evidence="7" id="KW-1185">Reference proteome</keyword>
<evidence type="ECO:0000259" key="5">
    <source>
        <dbReference type="PROSITE" id="PS50850"/>
    </source>
</evidence>
<evidence type="ECO:0000256" key="4">
    <source>
        <dbReference type="SAM" id="Phobius"/>
    </source>
</evidence>
<feature type="compositionally biased region" description="Polar residues" evidence="3">
    <location>
        <begin position="1"/>
        <end position="17"/>
    </location>
</feature>
<dbReference type="Pfam" id="PF07690">
    <property type="entry name" value="MFS_1"/>
    <property type="match status" value="1"/>
</dbReference>
<comment type="similarity">
    <text evidence="2">Belongs to the major facilitator superfamily. Monocarboxylate porter (TC 2.A.1.13) family.</text>
</comment>
<feature type="region of interest" description="Disordered" evidence="3">
    <location>
        <begin position="1"/>
        <end position="23"/>
    </location>
</feature>
<dbReference type="InterPro" id="IPR020846">
    <property type="entry name" value="MFS_dom"/>
</dbReference>
<evidence type="ECO:0000313" key="7">
    <source>
        <dbReference type="Proteomes" id="UP000799757"/>
    </source>
</evidence>
<evidence type="ECO:0000256" key="1">
    <source>
        <dbReference type="ARBA" id="ARBA00004141"/>
    </source>
</evidence>
<dbReference type="Proteomes" id="UP000799757">
    <property type="component" value="Unassembled WGS sequence"/>
</dbReference>
<feature type="transmembrane region" description="Helical" evidence="4">
    <location>
        <begin position="143"/>
        <end position="170"/>
    </location>
</feature>
<dbReference type="Gene3D" id="1.20.1250.20">
    <property type="entry name" value="MFS general substrate transporter like domains"/>
    <property type="match status" value="2"/>
</dbReference>
<comment type="subcellular location">
    <subcellularLocation>
        <location evidence="1">Membrane</location>
        <topology evidence="1">Multi-pass membrane protein</topology>
    </subcellularLocation>
</comment>
<dbReference type="OrthoDB" id="6509908at2759"/>
<dbReference type="GO" id="GO:0022857">
    <property type="term" value="F:transmembrane transporter activity"/>
    <property type="evidence" value="ECO:0007669"/>
    <property type="project" value="InterPro"/>
</dbReference>
<evidence type="ECO:0000256" key="2">
    <source>
        <dbReference type="ARBA" id="ARBA00006727"/>
    </source>
</evidence>